<accession>A0ABU1JTA4</accession>
<keyword evidence="1" id="KW-1133">Transmembrane helix</keyword>
<evidence type="ECO:0000313" key="3">
    <source>
        <dbReference type="Proteomes" id="UP001262410"/>
    </source>
</evidence>
<reference evidence="2 3" key="1">
    <citation type="submission" date="2023-07" db="EMBL/GenBank/DDBJ databases">
        <title>Sorghum-associated microbial communities from plants grown in Nebraska, USA.</title>
        <authorList>
            <person name="Schachtman D."/>
        </authorList>
    </citation>
    <scope>NUCLEOTIDE SEQUENCE [LARGE SCALE GENOMIC DNA]</scope>
    <source>
        <strain evidence="2 3">584</strain>
    </source>
</reference>
<keyword evidence="3" id="KW-1185">Reference proteome</keyword>
<organism evidence="2 3">
    <name type="scientific">Inquilinus ginsengisoli</name>
    <dbReference type="NCBI Taxonomy" id="363840"/>
    <lineage>
        <taxon>Bacteria</taxon>
        <taxon>Pseudomonadati</taxon>
        <taxon>Pseudomonadota</taxon>
        <taxon>Alphaproteobacteria</taxon>
        <taxon>Rhodospirillales</taxon>
        <taxon>Rhodospirillaceae</taxon>
        <taxon>Inquilinus</taxon>
    </lineage>
</organism>
<dbReference type="Gene3D" id="3.40.50.880">
    <property type="match status" value="1"/>
</dbReference>
<dbReference type="SUPFAM" id="SSF52317">
    <property type="entry name" value="Class I glutamine amidotransferase-like"/>
    <property type="match status" value="1"/>
</dbReference>
<keyword evidence="1" id="KW-0472">Membrane</keyword>
<dbReference type="RefSeq" id="WP_309797402.1">
    <property type="nucleotide sequence ID" value="NZ_JAVDPW010000007.1"/>
</dbReference>
<protein>
    <recommendedName>
        <fullName evidence="4">Glutamine amidotransferase domain-containing protein</fullName>
    </recommendedName>
</protein>
<dbReference type="EMBL" id="JAVDPW010000007">
    <property type="protein sequence ID" value="MDR6291847.1"/>
    <property type="molecule type" value="Genomic_DNA"/>
</dbReference>
<keyword evidence="1" id="KW-0812">Transmembrane</keyword>
<evidence type="ECO:0000256" key="1">
    <source>
        <dbReference type="SAM" id="Phobius"/>
    </source>
</evidence>
<proteinExistence type="predicted"/>
<evidence type="ECO:0008006" key="4">
    <source>
        <dbReference type="Google" id="ProtNLM"/>
    </source>
</evidence>
<dbReference type="Proteomes" id="UP001262410">
    <property type="component" value="Unassembled WGS sequence"/>
</dbReference>
<dbReference type="InterPro" id="IPR029062">
    <property type="entry name" value="Class_I_gatase-like"/>
</dbReference>
<feature type="transmembrane region" description="Helical" evidence="1">
    <location>
        <begin position="12"/>
        <end position="33"/>
    </location>
</feature>
<name>A0ABU1JTA4_9PROT</name>
<gene>
    <name evidence="2" type="ORF">E9232_004381</name>
</gene>
<comment type="caution">
    <text evidence="2">The sequence shown here is derived from an EMBL/GenBank/DDBJ whole genome shotgun (WGS) entry which is preliminary data.</text>
</comment>
<evidence type="ECO:0000313" key="2">
    <source>
        <dbReference type="EMBL" id="MDR6291847.1"/>
    </source>
</evidence>
<sequence length="693" mass="74355">MTDAASVALSPLLPWIVLGPLLGLAVLALLVGAWRRAPGLGWRTLAAAMLAAALLNPSLVEEKRDPIHDVAVVVVDRSPSDQIEDRPARIDSAVAELRTKLAAFPDLDTRFVTVGEGANASLDETRLFEALGAATADVPRRRLAGAILVTDGQVHDVPTDPAARTAFGPVHTLLTGRKDEIDRRIVVAQAPSFGLVGQDVTVTLRVDDLPKGEPGAVATVTATKDAGAPEALQLPVGRDTQVTFRLDHGGPTVFEFAVEGLPGELSQANNRAAIVVNGVRDRLRVLLVSGEPHPGERTWRNILKSDPSVDLVHFTILRPPEKQDGTPINELSLISFPIRELFETNLKDFDLIIFDRYRRMGVLPNLYLGNIARYVQEGGAFLEVSGEAFAEPLSLYRTPIGNILPAEPTGEVLEQGYRPTVTELGQRHPVTATLQGATDGPGGGPSWGRWFRQIDVVPHGGNVVMTGVGGRPLLILNRVGEGRVAQMASDQIWLWSRGFEGGGPQAELLRRLAHWLMREPELEENVLRAEAAGQRIEIHRRSLDRSNPPVTVTDPDGKTQSLALTEATPGLYTGRLTAQGPGIYRVSDGDKTALAVVGTLNPPELSDMRAVPDKLAPVTETSGGGVAWLATDGVPSIRRTRPDRAAAGTGWIGLRGNGDYTVTGMTETPLLPPLVALFLGLGGLMAAWRREGR</sequence>
<dbReference type="PANTHER" id="PTHR37947:SF1">
    <property type="entry name" value="BLL2462 PROTEIN"/>
    <property type="match status" value="1"/>
</dbReference>
<dbReference type="PANTHER" id="PTHR37947">
    <property type="entry name" value="BLL2462 PROTEIN"/>
    <property type="match status" value="1"/>
</dbReference>